<dbReference type="Proteomes" id="UP000782610">
    <property type="component" value="Unassembled WGS sequence"/>
</dbReference>
<keyword evidence="2" id="KW-0472">Membrane</keyword>
<dbReference type="AlphaFoldDB" id="A0A933L215"/>
<evidence type="ECO:0000313" key="4">
    <source>
        <dbReference type="EMBL" id="MBI4920800.1"/>
    </source>
</evidence>
<proteinExistence type="predicted"/>
<evidence type="ECO:0000313" key="5">
    <source>
        <dbReference type="Proteomes" id="UP000782610"/>
    </source>
</evidence>
<dbReference type="InterPro" id="IPR002197">
    <property type="entry name" value="HTH_Fis"/>
</dbReference>
<protein>
    <recommendedName>
        <fullName evidence="3">DNA binding HTH domain-containing protein</fullName>
    </recommendedName>
</protein>
<name>A0A933L215_9HYPH</name>
<dbReference type="GO" id="GO:0043565">
    <property type="term" value="F:sequence-specific DNA binding"/>
    <property type="evidence" value="ECO:0007669"/>
    <property type="project" value="InterPro"/>
</dbReference>
<comment type="caution">
    <text evidence="4">The sequence shown here is derived from an EMBL/GenBank/DDBJ whole genome shotgun (WGS) entry which is preliminary data.</text>
</comment>
<sequence length="134" mass="14294">MDDRIGKLVRAASGALVLILSGDASISVALGAMLVGRIGELARRHGKTRMFSRRGAPAEPAPAPVDDRPPAPSIPAMRDLVLPMWRQEQRIIENAIQSFAGNVSLAAAALELSPSTIYRKRQAWADIDGKRGAA</sequence>
<feature type="transmembrane region" description="Helical" evidence="2">
    <location>
        <begin position="12"/>
        <end position="35"/>
    </location>
</feature>
<reference evidence="4" key="1">
    <citation type="submission" date="2020-07" db="EMBL/GenBank/DDBJ databases">
        <title>Huge and variable diversity of episymbiotic CPR bacteria and DPANN archaea in groundwater ecosystems.</title>
        <authorList>
            <person name="He C.Y."/>
            <person name="Keren R."/>
            <person name="Whittaker M."/>
            <person name="Farag I.F."/>
            <person name="Doudna J."/>
            <person name="Cate J.H.D."/>
            <person name="Banfield J.F."/>
        </authorList>
    </citation>
    <scope>NUCLEOTIDE SEQUENCE</scope>
    <source>
        <strain evidence="4">NC_groundwater_1586_Pr3_B-0.1um_66_15</strain>
    </source>
</reference>
<dbReference type="EMBL" id="JACRAF010000012">
    <property type="protein sequence ID" value="MBI4920800.1"/>
    <property type="molecule type" value="Genomic_DNA"/>
</dbReference>
<feature type="region of interest" description="Disordered" evidence="1">
    <location>
        <begin position="49"/>
        <end position="72"/>
    </location>
</feature>
<gene>
    <name evidence="4" type="ORF">HY834_03555</name>
</gene>
<dbReference type="SUPFAM" id="SSF46689">
    <property type="entry name" value="Homeodomain-like"/>
    <property type="match status" value="1"/>
</dbReference>
<dbReference type="InterPro" id="IPR009057">
    <property type="entry name" value="Homeodomain-like_sf"/>
</dbReference>
<dbReference type="Pfam" id="PF02954">
    <property type="entry name" value="HTH_8"/>
    <property type="match status" value="1"/>
</dbReference>
<accession>A0A933L215</accession>
<keyword evidence="2" id="KW-0812">Transmembrane</keyword>
<keyword evidence="2" id="KW-1133">Transmembrane helix</keyword>
<organism evidence="4 5">
    <name type="scientific">Devosia nanyangense</name>
    <dbReference type="NCBI Taxonomy" id="1228055"/>
    <lineage>
        <taxon>Bacteria</taxon>
        <taxon>Pseudomonadati</taxon>
        <taxon>Pseudomonadota</taxon>
        <taxon>Alphaproteobacteria</taxon>
        <taxon>Hyphomicrobiales</taxon>
        <taxon>Devosiaceae</taxon>
        <taxon>Devosia</taxon>
    </lineage>
</organism>
<evidence type="ECO:0000256" key="1">
    <source>
        <dbReference type="SAM" id="MobiDB-lite"/>
    </source>
</evidence>
<evidence type="ECO:0000256" key="2">
    <source>
        <dbReference type="SAM" id="Phobius"/>
    </source>
</evidence>
<feature type="domain" description="DNA binding HTH" evidence="3">
    <location>
        <begin position="86"/>
        <end position="123"/>
    </location>
</feature>
<evidence type="ECO:0000259" key="3">
    <source>
        <dbReference type="Pfam" id="PF02954"/>
    </source>
</evidence>
<dbReference type="Gene3D" id="1.10.10.60">
    <property type="entry name" value="Homeodomain-like"/>
    <property type="match status" value="1"/>
</dbReference>